<dbReference type="GO" id="GO:0003848">
    <property type="term" value="F:2-amino-4-hydroxy-6-hydroxymethyldihydropteridine diphosphokinase activity"/>
    <property type="evidence" value="ECO:0007669"/>
    <property type="project" value="UniProtKB-EC"/>
</dbReference>
<dbReference type="Gene3D" id="3.30.70.560">
    <property type="entry name" value="7,8-Dihydro-6-hydroxymethylpterin-pyrophosphokinase HPPK"/>
    <property type="match status" value="1"/>
</dbReference>
<comment type="pathway">
    <text evidence="1">Cofactor biosynthesis; tetrahydrofolate biosynthesis; 2-amino-4-hydroxy-6-hydroxymethyl-7,8-dihydropteridine diphosphate from 7,8-dihydroneopterin triphosphate: step 4/4.</text>
</comment>
<dbReference type="EC" id="2.7.6.3" evidence="3"/>
<comment type="similarity">
    <text evidence="2">Belongs to the HPPK family.</text>
</comment>
<dbReference type="AlphaFoldDB" id="A0A1I3A9H9"/>
<evidence type="ECO:0000256" key="5">
    <source>
        <dbReference type="ARBA" id="ARBA00022679"/>
    </source>
</evidence>
<evidence type="ECO:0000313" key="15">
    <source>
        <dbReference type="Proteomes" id="UP000199666"/>
    </source>
</evidence>
<evidence type="ECO:0000256" key="1">
    <source>
        <dbReference type="ARBA" id="ARBA00005051"/>
    </source>
</evidence>
<evidence type="ECO:0000256" key="9">
    <source>
        <dbReference type="ARBA" id="ARBA00022909"/>
    </source>
</evidence>
<dbReference type="RefSeq" id="WP_090997761.1">
    <property type="nucleotide sequence ID" value="NZ_FOPP01000013.1"/>
</dbReference>
<dbReference type="SUPFAM" id="SSF55083">
    <property type="entry name" value="6-hydroxymethyl-7,8-dihydropterin pyrophosphokinase, HPPK"/>
    <property type="match status" value="1"/>
</dbReference>
<dbReference type="GO" id="GO:0005524">
    <property type="term" value="F:ATP binding"/>
    <property type="evidence" value="ECO:0007669"/>
    <property type="project" value="UniProtKB-KW"/>
</dbReference>
<dbReference type="InterPro" id="IPR000550">
    <property type="entry name" value="Hppk"/>
</dbReference>
<accession>A0A1I3A9H9</accession>
<gene>
    <name evidence="14" type="ORF">SAMN04489864_113102</name>
</gene>
<dbReference type="UniPathway" id="UPA00077">
    <property type="reaction ID" value="UER00155"/>
</dbReference>
<comment type="function">
    <text evidence="10">Catalyzes the transfer of pyrophosphate from adenosine triphosphate (ATP) to 6-hydroxymethyl-7,8-dihydropterin, an enzymatic step in folate biosynthesis pathway.</text>
</comment>
<dbReference type="OrthoDB" id="9808041at2"/>
<protein>
    <recommendedName>
        <fullName evidence="4">2-amino-4-hydroxy-6-hydroxymethyldihydropteridine pyrophosphokinase</fullName>
        <ecNumber evidence="3">2.7.6.3</ecNumber>
    </recommendedName>
    <alternativeName>
        <fullName evidence="11">6-hydroxymethyl-7,8-dihydropterin pyrophosphokinase</fullName>
    </alternativeName>
    <alternativeName>
        <fullName evidence="12">7,8-dihydro-6-hydroxymethylpterin-pyrophosphokinase</fullName>
    </alternativeName>
</protein>
<keyword evidence="7 14" id="KW-0418">Kinase</keyword>
<evidence type="ECO:0000256" key="7">
    <source>
        <dbReference type="ARBA" id="ARBA00022777"/>
    </source>
</evidence>
<evidence type="ECO:0000256" key="3">
    <source>
        <dbReference type="ARBA" id="ARBA00013253"/>
    </source>
</evidence>
<dbReference type="PANTHER" id="PTHR43071">
    <property type="entry name" value="2-AMINO-4-HYDROXY-6-HYDROXYMETHYLDIHYDROPTERIDINE PYROPHOSPHOKINASE"/>
    <property type="match status" value="1"/>
</dbReference>
<dbReference type="InterPro" id="IPR035907">
    <property type="entry name" value="Hppk_sf"/>
</dbReference>
<evidence type="ECO:0000256" key="12">
    <source>
        <dbReference type="ARBA" id="ARBA00033413"/>
    </source>
</evidence>
<proteinExistence type="inferred from homology"/>
<feature type="domain" description="7,8-dihydro-6-hydroxymethylpterin-pyrophosphokinase" evidence="13">
    <location>
        <begin position="91"/>
        <end position="102"/>
    </location>
</feature>
<keyword evidence="6" id="KW-0547">Nucleotide-binding</keyword>
<dbReference type="STRING" id="414048.SAMN04489864_113102"/>
<dbReference type="Pfam" id="PF01288">
    <property type="entry name" value="HPPK"/>
    <property type="match status" value="1"/>
</dbReference>
<reference evidence="14 15" key="1">
    <citation type="submission" date="2016-10" db="EMBL/GenBank/DDBJ databases">
        <authorList>
            <person name="de Groot N.N."/>
        </authorList>
    </citation>
    <scope>NUCLEOTIDE SEQUENCE [LARGE SCALE GENOMIC DNA]</scope>
    <source>
        <strain evidence="14 15">DSM 18684</strain>
    </source>
</reference>
<evidence type="ECO:0000256" key="4">
    <source>
        <dbReference type="ARBA" id="ARBA00016218"/>
    </source>
</evidence>
<dbReference type="CDD" id="cd00483">
    <property type="entry name" value="HPPK"/>
    <property type="match status" value="1"/>
</dbReference>
<dbReference type="PROSITE" id="PS00794">
    <property type="entry name" value="HPPK"/>
    <property type="match status" value="1"/>
</dbReference>
<dbReference type="EMBL" id="FOPP01000013">
    <property type="protein sequence ID" value="SFH46688.1"/>
    <property type="molecule type" value="Genomic_DNA"/>
</dbReference>
<dbReference type="NCBIfam" id="TIGR01498">
    <property type="entry name" value="folK"/>
    <property type="match status" value="1"/>
</dbReference>
<name>A0A1I3A9H9_9SPHI</name>
<evidence type="ECO:0000256" key="2">
    <source>
        <dbReference type="ARBA" id="ARBA00005810"/>
    </source>
</evidence>
<dbReference type="Proteomes" id="UP000199666">
    <property type="component" value="Unassembled WGS sequence"/>
</dbReference>
<keyword evidence="8" id="KW-0067">ATP-binding</keyword>
<evidence type="ECO:0000313" key="14">
    <source>
        <dbReference type="EMBL" id="SFH46688.1"/>
    </source>
</evidence>
<keyword evidence="15" id="KW-1185">Reference proteome</keyword>
<dbReference type="PANTHER" id="PTHR43071:SF1">
    <property type="entry name" value="2-AMINO-4-HYDROXY-6-HYDROXYMETHYLDIHYDROPTERIDINE PYROPHOSPHOKINASE"/>
    <property type="match status" value="1"/>
</dbReference>
<evidence type="ECO:0000256" key="10">
    <source>
        <dbReference type="ARBA" id="ARBA00029409"/>
    </source>
</evidence>
<keyword evidence="9" id="KW-0289">Folate biosynthesis</keyword>
<sequence length="164" mass="18581">MLSDKNTVHLLLGSNLGNRQKIIDEALTLLGQRVGEIQLTSSIYETAAWGKVDQPSFLNVAVAIQTELTPLQLLEAVLKIEVELGRVRHEKWGARMIDIDIILYGDEVVNLRHTLQIPHPEMHNRRFVLLPMMEIAPDRVHPVLQQNISELLANLTDDLSVLKR</sequence>
<evidence type="ECO:0000256" key="11">
    <source>
        <dbReference type="ARBA" id="ARBA00029766"/>
    </source>
</evidence>
<evidence type="ECO:0000256" key="8">
    <source>
        <dbReference type="ARBA" id="ARBA00022840"/>
    </source>
</evidence>
<keyword evidence="5" id="KW-0808">Transferase</keyword>
<evidence type="ECO:0000256" key="6">
    <source>
        <dbReference type="ARBA" id="ARBA00022741"/>
    </source>
</evidence>
<evidence type="ECO:0000259" key="13">
    <source>
        <dbReference type="PROSITE" id="PS00794"/>
    </source>
</evidence>
<dbReference type="GO" id="GO:0016301">
    <property type="term" value="F:kinase activity"/>
    <property type="evidence" value="ECO:0007669"/>
    <property type="project" value="UniProtKB-KW"/>
</dbReference>
<dbReference type="GO" id="GO:0046654">
    <property type="term" value="P:tetrahydrofolate biosynthetic process"/>
    <property type="evidence" value="ECO:0007669"/>
    <property type="project" value="UniProtKB-UniPathway"/>
</dbReference>
<organism evidence="14 15">
    <name type="scientific">Pedobacter insulae</name>
    <dbReference type="NCBI Taxonomy" id="414048"/>
    <lineage>
        <taxon>Bacteria</taxon>
        <taxon>Pseudomonadati</taxon>
        <taxon>Bacteroidota</taxon>
        <taxon>Sphingobacteriia</taxon>
        <taxon>Sphingobacteriales</taxon>
        <taxon>Sphingobacteriaceae</taxon>
        <taxon>Pedobacter</taxon>
    </lineage>
</organism>
<dbReference type="GO" id="GO:0046656">
    <property type="term" value="P:folic acid biosynthetic process"/>
    <property type="evidence" value="ECO:0007669"/>
    <property type="project" value="UniProtKB-KW"/>
</dbReference>